<dbReference type="CDD" id="cd24066">
    <property type="entry name" value="ASKHA_NBD_ROK_EcFRK-like"/>
    <property type="match status" value="1"/>
</dbReference>
<accession>A0ABW9KJR6</accession>
<dbReference type="InterPro" id="IPR000600">
    <property type="entry name" value="ROK"/>
</dbReference>
<dbReference type="EMBL" id="JBJYXY010000001">
    <property type="protein sequence ID" value="MFN2975543.1"/>
    <property type="molecule type" value="Genomic_DNA"/>
</dbReference>
<dbReference type="InterPro" id="IPR049874">
    <property type="entry name" value="ROK_cs"/>
</dbReference>
<dbReference type="Gene3D" id="3.30.420.40">
    <property type="match status" value="2"/>
</dbReference>
<protein>
    <submittedName>
        <fullName evidence="1">ROK family protein</fullName>
    </submittedName>
</protein>
<dbReference type="InterPro" id="IPR043129">
    <property type="entry name" value="ATPase_NBD"/>
</dbReference>
<gene>
    <name evidence="1" type="ORF">ACK2TP_07190</name>
</gene>
<evidence type="ECO:0000313" key="2">
    <source>
        <dbReference type="Proteomes" id="UP001634747"/>
    </source>
</evidence>
<dbReference type="Proteomes" id="UP001634747">
    <property type="component" value="Unassembled WGS sequence"/>
</dbReference>
<comment type="caution">
    <text evidence="1">The sequence shown here is derived from an EMBL/GenBank/DDBJ whole genome shotgun (WGS) entry which is preliminary data.</text>
</comment>
<dbReference type="Pfam" id="PF00480">
    <property type="entry name" value="ROK"/>
    <property type="match status" value="1"/>
</dbReference>
<evidence type="ECO:0000313" key="1">
    <source>
        <dbReference type="EMBL" id="MFN2975543.1"/>
    </source>
</evidence>
<dbReference type="SUPFAM" id="SSF53067">
    <property type="entry name" value="Actin-like ATPase domain"/>
    <property type="match status" value="1"/>
</dbReference>
<reference evidence="1 2" key="1">
    <citation type="submission" date="2024-12" db="EMBL/GenBank/DDBJ databases">
        <authorList>
            <person name="Lee Y."/>
        </authorList>
    </citation>
    <scope>NUCLEOTIDE SEQUENCE [LARGE SCALE GENOMIC DNA]</scope>
    <source>
        <strain evidence="1 2">03SUJ4</strain>
    </source>
</reference>
<dbReference type="PANTHER" id="PTHR18964:SF174">
    <property type="entry name" value="D-ALLOSE KINASE-RELATED"/>
    <property type="match status" value="1"/>
</dbReference>
<proteinExistence type="predicted"/>
<keyword evidence="2" id="KW-1185">Reference proteome</keyword>
<sequence length="311" mass="32756">MRERIRIGIDLGGTKIEGRAFDADGKELDRIRVATPKGDYPGTIEAIASTAEALETRAGVKGTVGVGIPGTVVRSTGLVKNANSTWLNGMPLERDLSARMSREVRCANDANCLAISEAIDGAAAGYPVVFGVILGTGCGGGVSIEGRVHSGPNGLGGEWGHNPLPLQSPEEWPGPECYCGRRGCIEKWISGSGLERDFQQATGKALRGPEIVSLSEKGDAEAEAALQRLEDRVARSLAGLVHILDPDAFVIGGGLSRLARLYRNVPRLLNQYTFGGPVETPILQAVHGDASGVRGAAWLWPLDANASKPMV</sequence>
<dbReference type="PROSITE" id="PS01125">
    <property type="entry name" value="ROK"/>
    <property type="match status" value="1"/>
</dbReference>
<name>A0ABW9KJR6_9BACT</name>
<dbReference type="RefSeq" id="WP_263412934.1">
    <property type="nucleotide sequence ID" value="NZ_BAABBH010000001.1"/>
</dbReference>
<organism evidence="1 2">
    <name type="scientific">Terriglobus aquaticus</name>
    <dbReference type="NCBI Taxonomy" id="940139"/>
    <lineage>
        <taxon>Bacteria</taxon>
        <taxon>Pseudomonadati</taxon>
        <taxon>Acidobacteriota</taxon>
        <taxon>Terriglobia</taxon>
        <taxon>Terriglobales</taxon>
        <taxon>Acidobacteriaceae</taxon>
        <taxon>Terriglobus</taxon>
    </lineage>
</organism>
<dbReference type="PANTHER" id="PTHR18964">
    <property type="entry name" value="ROK (REPRESSOR, ORF, KINASE) FAMILY"/>
    <property type="match status" value="1"/>
</dbReference>